<dbReference type="InterPro" id="IPR025676">
    <property type="entry name" value="Clr5_dom"/>
</dbReference>
<evidence type="ECO:0000259" key="1">
    <source>
        <dbReference type="Pfam" id="PF14420"/>
    </source>
</evidence>
<feature type="domain" description="Clr5" evidence="1">
    <location>
        <begin position="1"/>
        <end position="43"/>
    </location>
</feature>
<accession>A0A8E2JME0</accession>
<protein>
    <recommendedName>
        <fullName evidence="1">Clr5 domain-containing protein</fullName>
    </recommendedName>
</protein>
<dbReference type="EMBL" id="KV750931">
    <property type="protein sequence ID" value="OCL02549.1"/>
    <property type="molecule type" value="Genomic_DNA"/>
</dbReference>
<dbReference type="Pfam" id="PF14420">
    <property type="entry name" value="Clr5"/>
    <property type="match status" value="1"/>
</dbReference>
<dbReference type="Proteomes" id="UP000250140">
    <property type="component" value="Unassembled WGS sequence"/>
</dbReference>
<evidence type="ECO:0000313" key="2">
    <source>
        <dbReference type="EMBL" id="OCL02549.1"/>
    </source>
</evidence>
<evidence type="ECO:0000313" key="3">
    <source>
        <dbReference type="Proteomes" id="UP000250140"/>
    </source>
</evidence>
<sequence length="55" mass="6385">MRKQWSDVKEEIRKLNKTENKTLNEVMRLMRRNHGFHASSKVYVPTGPSSKNGGI</sequence>
<keyword evidence="3" id="KW-1185">Reference proteome</keyword>
<reference evidence="2 3" key="1">
    <citation type="journal article" date="2016" name="Nat. Commun.">
        <title>Ectomycorrhizal ecology is imprinted in the genome of the dominant symbiotic fungus Cenococcum geophilum.</title>
        <authorList>
            <consortium name="DOE Joint Genome Institute"/>
            <person name="Peter M."/>
            <person name="Kohler A."/>
            <person name="Ohm R.A."/>
            <person name="Kuo A."/>
            <person name="Krutzmann J."/>
            <person name="Morin E."/>
            <person name="Arend M."/>
            <person name="Barry K.W."/>
            <person name="Binder M."/>
            <person name="Choi C."/>
            <person name="Clum A."/>
            <person name="Copeland A."/>
            <person name="Grisel N."/>
            <person name="Haridas S."/>
            <person name="Kipfer T."/>
            <person name="LaButti K."/>
            <person name="Lindquist E."/>
            <person name="Lipzen A."/>
            <person name="Maire R."/>
            <person name="Meier B."/>
            <person name="Mihaltcheva S."/>
            <person name="Molinier V."/>
            <person name="Murat C."/>
            <person name="Poggeler S."/>
            <person name="Quandt C.A."/>
            <person name="Sperisen C."/>
            <person name="Tritt A."/>
            <person name="Tisserant E."/>
            <person name="Crous P.W."/>
            <person name="Henrissat B."/>
            <person name="Nehls U."/>
            <person name="Egli S."/>
            <person name="Spatafora J.W."/>
            <person name="Grigoriev I.V."/>
            <person name="Martin F.M."/>
        </authorList>
    </citation>
    <scope>NUCLEOTIDE SEQUENCE [LARGE SCALE GENOMIC DNA]</scope>
    <source>
        <strain evidence="2 3">CBS 207.34</strain>
    </source>
</reference>
<proteinExistence type="predicted"/>
<dbReference type="AlphaFoldDB" id="A0A8E2JME0"/>
<gene>
    <name evidence="2" type="ORF">AOQ84DRAFT_382569</name>
</gene>
<organism evidence="2 3">
    <name type="scientific">Glonium stellatum</name>
    <dbReference type="NCBI Taxonomy" id="574774"/>
    <lineage>
        <taxon>Eukaryota</taxon>
        <taxon>Fungi</taxon>
        <taxon>Dikarya</taxon>
        <taxon>Ascomycota</taxon>
        <taxon>Pezizomycotina</taxon>
        <taxon>Dothideomycetes</taxon>
        <taxon>Pleosporomycetidae</taxon>
        <taxon>Gloniales</taxon>
        <taxon>Gloniaceae</taxon>
        <taxon>Glonium</taxon>
    </lineage>
</organism>
<dbReference type="OrthoDB" id="5308957at2759"/>
<name>A0A8E2JME0_9PEZI</name>